<sequence length="345" mass="37063">MTGSGSGCLLPVMPIKRYGVLRAAVIDRRIETTDTPHYQIQLRASGTDYRAAINVRSQQSPPELLYLAVDGFTHPLLDGLRALPDGFTELESRPGGLALDYIRGNLFRRQDLRPVPTAEPGPENDLGDFIDHYVRRALGDADARAYIFGQAWGPEPKADKIFHFSPGNGVHDVHMNQGNDGRFAGDDGVYQDGGLLLRFGDEWVAIFLAFQSQAWHTDDITGHRLPDVPGPGPTPGTGEPDHLVRIVAALADPVGPAPEAETVTLVNASPAEIDLTGWSVVDRATNRQTLRGRLAAGAVLQVPLAAPVSLGNRGGTITLLNAAGLKVDGVAYTADQAREGWTIVF</sequence>
<feature type="domain" description="LTD" evidence="1">
    <location>
        <begin position="234"/>
        <end position="334"/>
    </location>
</feature>
<dbReference type="PROSITE" id="PS51841">
    <property type="entry name" value="LTD"/>
    <property type="match status" value="1"/>
</dbReference>
<name>A0A238W9P6_9ACTN</name>
<dbReference type="InterPro" id="IPR019268">
    <property type="entry name" value="DUF2278"/>
</dbReference>
<dbReference type="InterPro" id="IPR036415">
    <property type="entry name" value="Lamin_tail_dom_sf"/>
</dbReference>
<dbReference type="Proteomes" id="UP000198415">
    <property type="component" value="Unassembled WGS sequence"/>
</dbReference>
<dbReference type="AlphaFoldDB" id="A0A238W9P6"/>
<evidence type="ECO:0000313" key="2">
    <source>
        <dbReference type="EMBL" id="SNR42943.1"/>
    </source>
</evidence>
<evidence type="ECO:0000259" key="1">
    <source>
        <dbReference type="PROSITE" id="PS51841"/>
    </source>
</evidence>
<gene>
    <name evidence="2" type="ORF">SAMN06264365_102277</name>
</gene>
<dbReference type="EMBL" id="FZNR01000002">
    <property type="protein sequence ID" value="SNR42943.1"/>
    <property type="molecule type" value="Genomic_DNA"/>
</dbReference>
<dbReference type="Pfam" id="PF10042">
    <property type="entry name" value="DUF2278"/>
    <property type="match status" value="1"/>
</dbReference>
<organism evidence="2 3">
    <name type="scientific">Actinoplanes regularis</name>
    <dbReference type="NCBI Taxonomy" id="52697"/>
    <lineage>
        <taxon>Bacteria</taxon>
        <taxon>Bacillati</taxon>
        <taxon>Actinomycetota</taxon>
        <taxon>Actinomycetes</taxon>
        <taxon>Micromonosporales</taxon>
        <taxon>Micromonosporaceae</taxon>
        <taxon>Actinoplanes</taxon>
    </lineage>
</organism>
<evidence type="ECO:0000313" key="3">
    <source>
        <dbReference type="Proteomes" id="UP000198415"/>
    </source>
</evidence>
<dbReference type="InterPro" id="IPR001322">
    <property type="entry name" value="Lamin_tail_dom"/>
</dbReference>
<protein>
    <submittedName>
        <fullName evidence="2">Uncharacterized protein YukJ</fullName>
    </submittedName>
</protein>
<proteinExistence type="predicted"/>
<accession>A0A238W9P6</accession>
<dbReference type="SUPFAM" id="SSF74853">
    <property type="entry name" value="Lamin A/C globular tail domain"/>
    <property type="match status" value="1"/>
</dbReference>
<reference evidence="2 3" key="1">
    <citation type="submission" date="2017-06" db="EMBL/GenBank/DDBJ databases">
        <authorList>
            <person name="Kim H.J."/>
            <person name="Triplett B.A."/>
        </authorList>
    </citation>
    <scope>NUCLEOTIDE SEQUENCE [LARGE SCALE GENOMIC DNA]</scope>
    <source>
        <strain evidence="2 3">DSM 43151</strain>
    </source>
</reference>
<keyword evidence="3" id="KW-1185">Reference proteome</keyword>